<sequence>MKNYALYLLMLCLAVIGCQKDIGENEADLTIKKDNHCKCKVLYIPFMGEPKYDTVIVPLDNGGKKYLINQGRIIKIYNKFNRPVRWEYWDLLKYNLDQEWDFYYTNNQISSYKTAKYWYSLYDELTIDRIDYKVVRDKDKLKHIYRKYSSSRDNTTIEDTVSLTYYPDNSIKSYRMYAGAYSSQSETFINNDKNYFAKDIEELELAFLTGLEYRPYYLPTHKDISSSVYYNAQTTEPYTHFIRYIDKEYNEAGYPIFYREEVEIHELVDEYTMTFEKSITYRKVVKK</sequence>
<dbReference type="KEGG" id="scn:Solca_1138"/>
<evidence type="ECO:0000313" key="1">
    <source>
        <dbReference type="EMBL" id="AFD06242.1"/>
    </source>
</evidence>
<keyword evidence="2" id="KW-1185">Reference proteome</keyword>
<evidence type="ECO:0008006" key="3">
    <source>
        <dbReference type="Google" id="ProtNLM"/>
    </source>
</evidence>
<dbReference type="PROSITE" id="PS51257">
    <property type="entry name" value="PROKAR_LIPOPROTEIN"/>
    <property type="match status" value="1"/>
</dbReference>
<gene>
    <name evidence="1" type="ordered locus">Solca_1138</name>
</gene>
<dbReference type="AlphaFoldDB" id="H8KTA5"/>
<dbReference type="Proteomes" id="UP000007590">
    <property type="component" value="Chromosome"/>
</dbReference>
<dbReference type="HOGENOM" id="CLU_939749_0_0_10"/>
<dbReference type="EMBL" id="CP003349">
    <property type="protein sequence ID" value="AFD06242.1"/>
    <property type="molecule type" value="Genomic_DNA"/>
</dbReference>
<organism evidence="1 2">
    <name type="scientific">Solitalea canadensis (strain ATCC 29591 / DSM 3403 / JCM 21819 / LMG 8368 / NBRC 15130 / NCIMB 12057 / USAM 9D)</name>
    <name type="common">Flexibacter canadensis</name>
    <dbReference type="NCBI Taxonomy" id="929556"/>
    <lineage>
        <taxon>Bacteria</taxon>
        <taxon>Pseudomonadati</taxon>
        <taxon>Bacteroidota</taxon>
        <taxon>Sphingobacteriia</taxon>
        <taxon>Sphingobacteriales</taxon>
        <taxon>Sphingobacteriaceae</taxon>
        <taxon>Solitalea</taxon>
    </lineage>
</organism>
<evidence type="ECO:0000313" key="2">
    <source>
        <dbReference type="Proteomes" id="UP000007590"/>
    </source>
</evidence>
<dbReference type="STRING" id="929556.Solca_1138"/>
<proteinExistence type="predicted"/>
<dbReference type="RefSeq" id="WP_014679469.1">
    <property type="nucleotide sequence ID" value="NC_017770.1"/>
</dbReference>
<protein>
    <recommendedName>
        <fullName evidence="3">DUF4595 domain-containing protein</fullName>
    </recommendedName>
</protein>
<accession>H8KTA5</accession>
<name>H8KTA5_SOLCM</name>
<reference evidence="1" key="1">
    <citation type="submission" date="2012-02" db="EMBL/GenBank/DDBJ databases">
        <title>The complete genome of Solitalea canadensis DSM 3403.</title>
        <authorList>
            <consortium name="US DOE Joint Genome Institute (JGI-PGF)"/>
            <person name="Lucas S."/>
            <person name="Copeland A."/>
            <person name="Lapidus A."/>
            <person name="Glavina del Rio T."/>
            <person name="Dalin E."/>
            <person name="Tice H."/>
            <person name="Bruce D."/>
            <person name="Goodwin L."/>
            <person name="Pitluck S."/>
            <person name="Peters L."/>
            <person name="Ovchinnikova G."/>
            <person name="Lu M."/>
            <person name="Kyrpides N."/>
            <person name="Mavromatis K."/>
            <person name="Ivanova N."/>
            <person name="Brettin T."/>
            <person name="Detter J.C."/>
            <person name="Han C."/>
            <person name="Larimer F."/>
            <person name="Land M."/>
            <person name="Hauser L."/>
            <person name="Markowitz V."/>
            <person name="Cheng J.-F."/>
            <person name="Hugenholtz P."/>
            <person name="Woyke T."/>
            <person name="Wu D."/>
            <person name="Spring S."/>
            <person name="Schroeder M."/>
            <person name="Kopitz M."/>
            <person name="Brambilla E."/>
            <person name="Klenk H.-P."/>
            <person name="Eisen J.A."/>
        </authorList>
    </citation>
    <scope>NUCLEOTIDE SEQUENCE</scope>
    <source>
        <strain evidence="1">DSM 3403</strain>
    </source>
</reference>